<comment type="similarity">
    <text evidence="3">Belongs to the CoaE family.</text>
</comment>
<evidence type="ECO:0000256" key="2">
    <source>
        <dbReference type="ARBA" id="ARBA00022840"/>
    </source>
</evidence>
<dbReference type="PANTHER" id="PTHR10695:SF46">
    <property type="entry name" value="BIFUNCTIONAL COENZYME A SYNTHASE-RELATED"/>
    <property type="match status" value="1"/>
</dbReference>
<protein>
    <recommendedName>
        <fullName evidence="3 4">Dephospho-CoA kinase</fullName>
        <ecNumber evidence="3 4">2.7.1.24</ecNumber>
    </recommendedName>
    <alternativeName>
        <fullName evidence="3">Dephosphocoenzyme A kinase</fullName>
    </alternativeName>
</protein>
<dbReference type="GO" id="GO:0005737">
    <property type="term" value="C:cytoplasm"/>
    <property type="evidence" value="ECO:0007669"/>
    <property type="project" value="UniProtKB-SubCell"/>
</dbReference>
<dbReference type="EC" id="2.7.1.24" evidence="3 4"/>
<dbReference type="Gene3D" id="3.40.50.300">
    <property type="entry name" value="P-loop containing nucleotide triphosphate hydrolases"/>
    <property type="match status" value="1"/>
</dbReference>
<dbReference type="Pfam" id="PF01121">
    <property type="entry name" value="CoaE"/>
    <property type="match status" value="1"/>
</dbReference>
<keyword evidence="2 3" id="KW-0067">ATP-binding</keyword>
<dbReference type="EMBL" id="DXAJ01000095">
    <property type="protein sequence ID" value="HJA02972.1"/>
    <property type="molecule type" value="Genomic_DNA"/>
</dbReference>
<dbReference type="GO" id="GO:0004140">
    <property type="term" value="F:dephospho-CoA kinase activity"/>
    <property type="evidence" value="ECO:0007669"/>
    <property type="project" value="UniProtKB-UniRule"/>
</dbReference>
<sequence>MPNKIAVTGGIGSGKSAVCRILKERGYPVFSCDEINRTLLSEKSYLDGLCALFPACVKDGKLNKAALSALVFSDKEALKTLNAYAHPRIAERLRRDMEGAEKTCFAEVPLLFESGMTKRFDGAIVVLRNKEERIRAVVARDGLTAEQAKARMKQQFDYDGPLPDGCLAIENDGDEAALREKVDEVLEALKERGLV</sequence>
<keyword evidence="1 3" id="KW-0547">Nucleotide-binding</keyword>
<evidence type="ECO:0000256" key="3">
    <source>
        <dbReference type="HAMAP-Rule" id="MF_00376"/>
    </source>
</evidence>
<keyword evidence="3 5" id="KW-0808">Transferase</keyword>
<comment type="caution">
    <text evidence="5">The sequence shown here is derived from an EMBL/GenBank/DDBJ whole genome shotgun (WGS) entry which is preliminary data.</text>
</comment>
<proteinExistence type="inferred from homology"/>
<keyword evidence="3" id="KW-0963">Cytoplasm</keyword>
<evidence type="ECO:0000313" key="5">
    <source>
        <dbReference type="EMBL" id="HJA02972.1"/>
    </source>
</evidence>
<accession>A0A9D2KGP1</accession>
<dbReference type="InterPro" id="IPR027417">
    <property type="entry name" value="P-loop_NTPase"/>
</dbReference>
<comment type="subcellular location">
    <subcellularLocation>
        <location evidence="3">Cytoplasm</location>
    </subcellularLocation>
</comment>
<organism evidence="5 6">
    <name type="scientific">Candidatus Gallimonas gallistercoris</name>
    <dbReference type="NCBI Taxonomy" id="2838602"/>
    <lineage>
        <taxon>Bacteria</taxon>
        <taxon>Bacillati</taxon>
        <taxon>Bacillota</taxon>
        <taxon>Clostridia</taxon>
        <taxon>Candidatus Gallimonas</taxon>
    </lineage>
</organism>
<feature type="binding site" evidence="3">
    <location>
        <begin position="12"/>
        <end position="17"/>
    </location>
    <ligand>
        <name>ATP</name>
        <dbReference type="ChEBI" id="CHEBI:30616"/>
    </ligand>
</feature>
<keyword evidence="3" id="KW-0173">Coenzyme A biosynthesis</keyword>
<name>A0A9D2KGP1_9FIRM</name>
<keyword evidence="3 5" id="KW-0418">Kinase</keyword>
<evidence type="ECO:0000313" key="6">
    <source>
        <dbReference type="Proteomes" id="UP000824221"/>
    </source>
</evidence>
<gene>
    <name evidence="3 5" type="primary">coaE</name>
    <name evidence="5" type="ORF">H9797_06340</name>
</gene>
<dbReference type="PANTHER" id="PTHR10695">
    <property type="entry name" value="DEPHOSPHO-COA KINASE-RELATED"/>
    <property type="match status" value="1"/>
</dbReference>
<reference evidence="5" key="2">
    <citation type="submission" date="2021-04" db="EMBL/GenBank/DDBJ databases">
        <authorList>
            <person name="Gilroy R."/>
        </authorList>
    </citation>
    <scope>NUCLEOTIDE SEQUENCE</scope>
    <source>
        <strain evidence="5">CHK156-179</strain>
    </source>
</reference>
<dbReference type="GO" id="GO:0015937">
    <property type="term" value="P:coenzyme A biosynthetic process"/>
    <property type="evidence" value="ECO:0007669"/>
    <property type="project" value="UniProtKB-UniRule"/>
</dbReference>
<evidence type="ECO:0000256" key="4">
    <source>
        <dbReference type="NCBIfam" id="TIGR00152"/>
    </source>
</evidence>
<comment type="function">
    <text evidence="3">Catalyzes the phosphorylation of the 3'-hydroxyl group of dephosphocoenzyme A to form coenzyme A.</text>
</comment>
<dbReference type="PROSITE" id="PS51219">
    <property type="entry name" value="DPCK"/>
    <property type="match status" value="1"/>
</dbReference>
<dbReference type="AlphaFoldDB" id="A0A9D2KGP1"/>
<dbReference type="NCBIfam" id="TIGR00152">
    <property type="entry name" value="dephospho-CoA kinase"/>
    <property type="match status" value="1"/>
</dbReference>
<reference evidence="5" key="1">
    <citation type="journal article" date="2021" name="PeerJ">
        <title>Extensive microbial diversity within the chicken gut microbiome revealed by metagenomics and culture.</title>
        <authorList>
            <person name="Gilroy R."/>
            <person name="Ravi A."/>
            <person name="Getino M."/>
            <person name="Pursley I."/>
            <person name="Horton D.L."/>
            <person name="Alikhan N.F."/>
            <person name="Baker D."/>
            <person name="Gharbi K."/>
            <person name="Hall N."/>
            <person name="Watson M."/>
            <person name="Adriaenssens E.M."/>
            <person name="Foster-Nyarko E."/>
            <person name="Jarju S."/>
            <person name="Secka A."/>
            <person name="Antonio M."/>
            <person name="Oren A."/>
            <person name="Chaudhuri R.R."/>
            <person name="La Ragione R."/>
            <person name="Hildebrand F."/>
            <person name="Pallen M.J."/>
        </authorList>
    </citation>
    <scope>NUCLEOTIDE SEQUENCE</scope>
    <source>
        <strain evidence="5">CHK156-179</strain>
    </source>
</reference>
<dbReference type="SUPFAM" id="SSF52540">
    <property type="entry name" value="P-loop containing nucleoside triphosphate hydrolases"/>
    <property type="match status" value="1"/>
</dbReference>
<evidence type="ECO:0000256" key="1">
    <source>
        <dbReference type="ARBA" id="ARBA00022741"/>
    </source>
</evidence>
<comment type="pathway">
    <text evidence="3">Cofactor biosynthesis; coenzyme A biosynthesis; CoA from (R)-pantothenate: step 5/5.</text>
</comment>
<dbReference type="InterPro" id="IPR001977">
    <property type="entry name" value="Depp_CoAkinase"/>
</dbReference>
<dbReference type="GO" id="GO:0005524">
    <property type="term" value="F:ATP binding"/>
    <property type="evidence" value="ECO:0007669"/>
    <property type="project" value="UniProtKB-UniRule"/>
</dbReference>
<comment type="catalytic activity">
    <reaction evidence="3">
        <text>3'-dephospho-CoA + ATP = ADP + CoA + H(+)</text>
        <dbReference type="Rhea" id="RHEA:18245"/>
        <dbReference type="ChEBI" id="CHEBI:15378"/>
        <dbReference type="ChEBI" id="CHEBI:30616"/>
        <dbReference type="ChEBI" id="CHEBI:57287"/>
        <dbReference type="ChEBI" id="CHEBI:57328"/>
        <dbReference type="ChEBI" id="CHEBI:456216"/>
        <dbReference type="EC" id="2.7.1.24"/>
    </reaction>
</comment>
<dbReference type="Proteomes" id="UP000824221">
    <property type="component" value="Unassembled WGS sequence"/>
</dbReference>
<dbReference type="HAMAP" id="MF_00376">
    <property type="entry name" value="Dephospho_CoA_kinase"/>
    <property type="match status" value="1"/>
</dbReference>
<dbReference type="CDD" id="cd02022">
    <property type="entry name" value="DPCK"/>
    <property type="match status" value="1"/>
</dbReference>